<dbReference type="OMA" id="FVDGFLY"/>
<feature type="domain" description="F-box protein AT5G49610-like beta-propeller" evidence="2">
    <location>
        <begin position="191"/>
        <end position="444"/>
    </location>
</feature>
<evidence type="ECO:0000259" key="2">
    <source>
        <dbReference type="Pfam" id="PF23635"/>
    </source>
</evidence>
<keyword evidence="4" id="KW-1185">Reference proteome</keyword>
<dbReference type="Gramene" id="TraesCS5B02G340500.1">
    <property type="protein sequence ID" value="TraesCS5B02G340500.1"/>
    <property type="gene ID" value="TraesCS5B02G340500"/>
</dbReference>
<dbReference type="SUPFAM" id="SSF81383">
    <property type="entry name" value="F-box domain"/>
    <property type="match status" value="1"/>
</dbReference>
<dbReference type="Gramene" id="TraesCS5B03G0857300.1">
    <property type="protein sequence ID" value="TraesCS5B03G0857300.1.CDS"/>
    <property type="gene ID" value="TraesCS5B03G0857300"/>
</dbReference>
<feature type="region of interest" description="Disordered" evidence="1">
    <location>
        <begin position="456"/>
        <end position="486"/>
    </location>
</feature>
<reference evidence="3" key="1">
    <citation type="submission" date="2018-08" db="EMBL/GenBank/DDBJ databases">
        <authorList>
            <person name="Rossello M."/>
        </authorList>
    </citation>
    <scope>NUCLEOTIDE SEQUENCE [LARGE SCALE GENOMIC DNA]</scope>
    <source>
        <strain evidence="3">cv. Chinese Spring</strain>
    </source>
</reference>
<dbReference type="OrthoDB" id="599560at2759"/>
<dbReference type="STRING" id="4565.A0A3B6LRK6"/>
<dbReference type="PANTHER" id="PTHR33207">
    <property type="entry name" value="F-BOX DOMAIN CONTAINING PROTEIN-RELATED"/>
    <property type="match status" value="1"/>
</dbReference>
<name>A0A3B6LRK6_WHEAT</name>
<dbReference type="Pfam" id="PF23635">
    <property type="entry name" value="Beta-prop_AT5G49610-like"/>
    <property type="match status" value="1"/>
</dbReference>
<dbReference type="Gramene" id="TraesWEE_scaffold_085270_01G000100.1">
    <property type="protein sequence ID" value="TraesWEE_scaffold_085270_01G000100.1"/>
    <property type="gene ID" value="TraesWEE_scaffold_085270_01G000100"/>
</dbReference>
<dbReference type="InterPro" id="IPR056594">
    <property type="entry name" value="AT5G49610-like_b-prop"/>
</dbReference>
<protein>
    <recommendedName>
        <fullName evidence="2">F-box protein AT5G49610-like beta-propeller domain-containing protein</fullName>
    </recommendedName>
</protein>
<organism evidence="3">
    <name type="scientific">Triticum aestivum</name>
    <name type="common">Wheat</name>
    <dbReference type="NCBI Taxonomy" id="4565"/>
    <lineage>
        <taxon>Eukaryota</taxon>
        <taxon>Viridiplantae</taxon>
        <taxon>Streptophyta</taxon>
        <taxon>Embryophyta</taxon>
        <taxon>Tracheophyta</taxon>
        <taxon>Spermatophyta</taxon>
        <taxon>Magnoliopsida</taxon>
        <taxon>Liliopsida</taxon>
        <taxon>Poales</taxon>
        <taxon>Poaceae</taxon>
        <taxon>BOP clade</taxon>
        <taxon>Pooideae</taxon>
        <taxon>Triticodae</taxon>
        <taxon>Triticeae</taxon>
        <taxon>Triticinae</taxon>
        <taxon>Triticum</taxon>
    </lineage>
</organism>
<accession>A0A3B6LRK6</accession>
<evidence type="ECO:0000313" key="4">
    <source>
        <dbReference type="Proteomes" id="UP000019116"/>
    </source>
</evidence>
<dbReference type="AlphaFoldDB" id="A0A3B6LRK6"/>
<evidence type="ECO:0000256" key="1">
    <source>
        <dbReference type="SAM" id="MobiDB-lite"/>
    </source>
</evidence>
<dbReference type="Proteomes" id="UP000019116">
    <property type="component" value="Chromosome 5B"/>
</dbReference>
<proteinExistence type="predicted"/>
<dbReference type="Gramene" id="TraesCAD_scaffold_074625_01G000100.1">
    <property type="protein sequence ID" value="TraesCAD_scaffold_074625_01G000100.1"/>
    <property type="gene ID" value="TraesCAD_scaffold_074625_01G000100"/>
</dbReference>
<evidence type="ECO:0000313" key="3">
    <source>
        <dbReference type="EnsemblPlants" id="TraesCS5B02G340500.1"/>
    </source>
</evidence>
<dbReference type="InterPro" id="IPR036047">
    <property type="entry name" value="F-box-like_dom_sf"/>
</dbReference>
<sequence length="486" mass="53880">MYTLGPWKTQPGPDLVRYTWTRPSCGPSRRPRELGDEQSPCSSSLVFSAAMASDLGQPSPAKRPPTAPTTITAIGEDLLCEIFLLLPSLPSLVRAALACRTFLHAVRSSPAFRRRFRALHPPQILGFFCDPGREAVPPFVPLRSRSDPDIAAAVRGADFLLTRIPEDSGDSTLGWELQSFHGGYVVLVNNATDQIAAYNPLTQALHLIPHPPEDIIFSISPEFHILLSEEDQRVFRMVCVQHQDTPSLAVFSTATREWQVLPWVETPPQPEGDIRLFYHGTQLNGFVYWKHASQAYVLALNTATMQFSRVNLPHFLAEIDHMLFRLGQTKDGKLCMVAADDSDPKIGTLVVRVWGADDDGVEKWMLEDTFSLSKFVDVTKSSTEYDTTVQIEAFVDGFLYLCIKYGEHTESLVSLCLETGKLNKIFDDTYTSPAHPYIMSWPPSLVCNKEDSQTKITGGSVEDAGSVGTKETPSVLVTAPQSHKID</sequence>
<dbReference type="PaxDb" id="4565-Traes_5BL_FB7AA1702.3"/>
<dbReference type="EnsemblPlants" id="TraesCS5B02G340500.1">
    <property type="protein sequence ID" value="TraesCS5B02G340500.1"/>
    <property type="gene ID" value="TraesCS5B02G340500"/>
</dbReference>
<reference evidence="3" key="2">
    <citation type="submission" date="2018-10" db="UniProtKB">
        <authorList>
            <consortium name="EnsemblPlants"/>
        </authorList>
    </citation>
    <scope>IDENTIFICATION</scope>
</reference>